<dbReference type="EMBL" id="JABSTR010000003">
    <property type="protein sequence ID" value="KAH9366000.1"/>
    <property type="molecule type" value="Genomic_DNA"/>
</dbReference>
<feature type="compositionally biased region" description="Low complexity" evidence="1">
    <location>
        <begin position="158"/>
        <end position="174"/>
    </location>
</feature>
<comment type="caution">
    <text evidence="2">The sequence shown here is derived from an EMBL/GenBank/DDBJ whole genome shotgun (WGS) entry which is preliminary data.</text>
</comment>
<protein>
    <submittedName>
        <fullName evidence="2">Uncharacterized protein</fullName>
    </submittedName>
</protein>
<gene>
    <name evidence="2" type="ORF">HPB48_010598</name>
</gene>
<feature type="compositionally biased region" description="Basic residues" evidence="1">
    <location>
        <begin position="194"/>
        <end position="203"/>
    </location>
</feature>
<accession>A0A9J6FUK4</accession>
<dbReference type="Proteomes" id="UP000821853">
    <property type="component" value="Unassembled WGS sequence"/>
</dbReference>
<evidence type="ECO:0000256" key="1">
    <source>
        <dbReference type="SAM" id="MobiDB-lite"/>
    </source>
</evidence>
<reference evidence="2 3" key="1">
    <citation type="journal article" date="2020" name="Cell">
        <title>Large-Scale Comparative Analyses of Tick Genomes Elucidate Their Genetic Diversity and Vector Capacities.</title>
        <authorList>
            <consortium name="Tick Genome and Microbiome Consortium (TIGMIC)"/>
            <person name="Jia N."/>
            <person name="Wang J."/>
            <person name="Shi W."/>
            <person name="Du L."/>
            <person name="Sun Y."/>
            <person name="Zhan W."/>
            <person name="Jiang J.F."/>
            <person name="Wang Q."/>
            <person name="Zhang B."/>
            <person name="Ji P."/>
            <person name="Bell-Sakyi L."/>
            <person name="Cui X.M."/>
            <person name="Yuan T.T."/>
            <person name="Jiang B.G."/>
            <person name="Yang W.F."/>
            <person name="Lam T.T."/>
            <person name="Chang Q.C."/>
            <person name="Ding S.J."/>
            <person name="Wang X.J."/>
            <person name="Zhu J.G."/>
            <person name="Ruan X.D."/>
            <person name="Zhao L."/>
            <person name="Wei J.T."/>
            <person name="Ye R.Z."/>
            <person name="Que T.C."/>
            <person name="Du C.H."/>
            <person name="Zhou Y.H."/>
            <person name="Cheng J.X."/>
            <person name="Dai P.F."/>
            <person name="Guo W.B."/>
            <person name="Han X.H."/>
            <person name="Huang E.J."/>
            <person name="Li L.F."/>
            <person name="Wei W."/>
            <person name="Gao Y.C."/>
            <person name="Liu J.Z."/>
            <person name="Shao H.Z."/>
            <person name="Wang X."/>
            <person name="Wang C.C."/>
            <person name="Yang T.C."/>
            <person name="Huo Q.B."/>
            <person name="Li W."/>
            <person name="Chen H.Y."/>
            <person name="Chen S.E."/>
            <person name="Zhou L.G."/>
            <person name="Ni X.B."/>
            <person name="Tian J.H."/>
            <person name="Sheng Y."/>
            <person name="Liu T."/>
            <person name="Pan Y.S."/>
            <person name="Xia L.Y."/>
            <person name="Li J."/>
            <person name="Zhao F."/>
            <person name="Cao W.C."/>
        </authorList>
    </citation>
    <scope>NUCLEOTIDE SEQUENCE [LARGE SCALE GENOMIC DNA]</scope>
    <source>
        <strain evidence="2">HaeL-2018</strain>
    </source>
</reference>
<name>A0A9J6FUK4_HAELO</name>
<evidence type="ECO:0000313" key="3">
    <source>
        <dbReference type="Proteomes" id="UP000821853"/>
    </source>
</evidence>
<sequence length="203" mass="21607">MIANQPNPNALEAKHIKTTTTVVVLFKGIKVPNYLMCGVSLLRSPLYGRQTDVGYGCGGLNHRPTCAPISARRCAGGVGTSLLLRTIRVRRNVLFVGARTSRRTDCANYAFKFRTSLDAENGAGSAPGRFSNRWPRRAAHVTPAWQVFPGGGTPSRQLAVGAASPGGAPAPGGALVPGGGSRMDLPGRIEPSRSQRHHKSQRR</sequence>
<dbReference type="VEuPathDB" id="VectorBase:HLOH_049504"/>
<organism evidence="2 3">
    <name type="scientific">Haemaphysalis longicornis</name>
    <name type="common">Bush tick</name>
    <dbReference type="NCBI Taxonomy" id="44386"/>
    <lineage>
        <taxon>Eukaryota</taxon>
        <taxon>Metazoa</taxon>
        <taxon>Ecdysozoa</taxon>
        <taxon>Arthropoda</taxon>
        <taxon>Chelicerata</taxon>
        <taxon>Arachnida</taxon>
        <taxon>Acari</taxon>
        <taxon>Parasitiformes</taxon>
        <taxon>Ixodida</taxon>
        <taxon>Ixodoidea</taxon>
        <taxon>Ixodidae</taxon>
        <taxon>Haemaphysalinae</taxon>
        <taxon>Haemaphysalis</taxon>
    </lineage>
</organism>
<feature type="region of interest" description="Disordered" evidence="1">
    <location>
        <begin position="146"/>
        <end position="203"/>
    </location>
</feature>
<dbReference type="AlphaFoldDB" id="A0A9J6FUK4"/>
<keyword evidence="3" id="KW-1185">Reference proteome</keyword>
<evidence type="ECO:0000313" key="2">
    <source>
        <dbReference type="EMBL" id="KAH9366000.1"/>
    </source>
</evidence>
<proteinExistence type="predicted"/>